<dbReference type="SUPFAM" id="SSF52540">
    <property type="entry name" value="P-loop containing nucleoside triphosphate hydrolases"/>
    <property type="match status" value="1"/>
</dbReference>
<dbReference type="STRING" id="760142.Hipma_1020"/>
<feature type="domain" description="MCM C-terminal AAA(+) ATPase" evidence="4">
    <location>
        <begin position="288"/>
        <end position="383"/>
    </location>
</feature>
<dbReference type="GO" id="GO:0003677">
    <property type="term" value="F:DNA binding"/>
    <property type="evidence" value="ECO:0007669"/>
    <property type="project" value="InterPro"/>
</dbReference>
<protein>
    <submittedName>
        <fullName evidence="5">Mg chelatase, subunit ChlI</fullName>
    </submittedName>
</protein>
<dbReference type="Pfam" id="PF13541">
    <property type="entry name" value="ChlI"/>
    <property type="match status" value="1"/>
</dbReference>
<evidence type="ECO:0000313" key="6">
    <source>
        <dbReference type="Proteomes" id="UP000008139"/>
    </source>
</evidence>
<evidence type="ECO:0000256" key="3">
    <source>
        <dbReference type="ARBA" id="ARBA00022840"/>
    </source>
</evidence>
<dbReference type="PROSITE" id="PS50051">
    <property type="entry name" value="MCM_2"/>
    <property type="match status" value="1"/>
</dbReference>
<dbReference type="SMART" id="SM00382">
    <property type="entry name" value="AAA"/>
    <property type="match status" value="1"/>
</dbReference>
<dbReference type="RefSeq" id="WP_013682025.1">
    <property type="nucleotide sequence ID" value="NC_015318.1"/>
</dbReference>
<dbReference type="PRINTS" id="PR01657">
    <property type="entry name" value="MCMFAMILY"/>
</dbReference>
<dbReference type="InterPro" id="IPR003593">
    <property type="entry name" value="AAA+_ATPase"/>
</dbReference>
<reference evidence="5 6" key="1">
    <citation type="journal article" date="2011" name="Stand. Genomic Sci.">
        <title>Complete genome sequence of the thermophilic sulfur-reducer Hippea maritima type strain (MH(2)).</title>
        <authorList>
            <person name="Huntemann M."/>
            <person name="Lu M."/>
            <person name="Nolan M."/>
            <person name="Lapidus A."/>
            <person name="Lucas S."/>
            <person name="Hammon N."/>
            <person name="Deshpande S."/>
            <person name="Cheng J.F."/>
            <person name="Tapia R."/>
            <person name="Han C."/>
            <person name="Goodwin L."/>
            <person name="Pitluck S."/>
            <person name="Liolios K."/>
            <person name="Pagani I."/>
            <person name="Ivanova N."/>
            <person name="Ovchinikova G."/>
            <person name="Pati A."/>
            <person name="Chen A."/>
            <person name="Palaniappan K."/>
            <person name="Land M."/>
            <person name="Hauser L."/>
            <person name="Jeffries C.D."/>
            <person name="Detter J.C."/>
            <person name="Brambilla E.M."/>
            <person name="Rohde M."/>
            <person name="Spring S."/>
            <person name="Goker M."/>
            <person name="Woyke T."/>
            <person name="Bristow J."/>
            <person name="Eisen J.A."/>
            <person name="Markowitz V."/>
            <person name="Hugenholtz P."/>
            <person name="Kyrpides N.C."/>
            <person name="Klenk H.P."/>
            <person name="Mavromatis K."/>
        </authorList>
    </citation>
    <scope>NUCLEOTIDE SEQUENCE [LARGE SCALE GENOMIC DNA]</scope>
    <source>
        <strain evidence="6">ATCC 700847 / DSM 10411 / MH2</strain>
    </source>
</reference>
<dbReference type="InterPro" id="IPR014721">
    <property type="entry name" value="Ribsml_uS5_D2-typ_fold_subgr"/>
</dbReference>
<accession>F2LW52</accession>
<keyword evidence="6" id="KW-1185">Reference proteome</keyword>
<comment type="similarity">
    <text evidence="1">Belongs to the Mg-chelatase subunits D/I family. ComM subfamily.</text>
</comment>
<keyword evidence="3" id="KW-0067">ATP-binding</keyword>
<evidence type="ECO:0000256" key="1">
    <source>
        <dbReference type="ARBA" id="ARBA00006354"/>
    </source>
</evidence>
<proteinExistence type="inferred from homology"/>
<dbReference type="EMBL" id="CP002606">
    <property type="protein sequence ID" value="AEA33986.1"/>
    <property type="molecule type" value="Genomic_DNA"/>
</dbReference>
<dbReference type="InParanoid" id="F2LW52"/>
<evidence type="ECO:0000256" key="2">
    <source>
        <dbReference type="ARBA" id="ARBA00022741"/>
    </source>
</evidence>
<dbReference type="InterPro" id="IPR001208">
    <property type="entry name" value="MCM_dom"/>
</dbReference>
<dbReference type="Gene3D" id="3.30.230.10">
    <property type="match status" value="1"/>
</dbReference>
<dbReference type="InterPro" id="IPR004482">
    <property type="entry name" value="Mg_chelat-rel"/>
</dbReference>
<dbReference type="SUPFAM" id="SSF54211">
    <property type="entry name" value="Ribosomal protein S5 domain 2-like"/>
    <property type="match status" value="1"/>
</dbReference>
<dbReference type="PANTHER" id="PTHR32039">
    <property type="entry name" value="MAGNESIUM-CHELATASE SUBUNIT CHLI"/>
    <property type="match status" value="1"/>
</dbReference>
<dbReference type="InterPro" id="IPR000523">
    <property type="entry name" value="Mg_chelatse_chII-like_cat_dom"/>
</dbReference>
<dbReference type="InterPro" id="IPR027417">
    <property type="entry name" value="P-loop_NTPase"/>
</dbReference>
<dbReference type="Pfam" id="PF01078">
    <property type="entry name" value="Mg_chelatase"/>
    <property type="match status" value="1"/>
</dbReference>
<name>F2LW52_HIPMA</name>
<dbReference type="GO" id="GO:0005524">
    <property type="term" value="F:ATP binding"/>
    <property type="evidence" value="ECO:0007669"/>
    <property type="project" value="UniProtKB-KW"/>
</dbReference>
<keyword evidence="2" id="KW-0547">Nucleotide-binding</keyword>
<dbReference type="AlphaFoldDB" id="F2LW52"/>
<dbReference type="HOGENOM" id="CLU_026145_1_0_7"/>
<dbReference type="Proteomes" id="UP000008139">
    <property type="component" value="Chromosome"/>
</dbReference>
<evidence type="ECO:0000259" key="4">
    <source>
        <dbReference type="PROSITE" id="PS50051"/>
    </source>
</evidence>
<dbReference type="eggNOG" id="COG0606">
    <property type="taxonomic scope" value="Bacteria"/>
</dbReference>
<dbReference type="InterPro" id="IPR045006">
    <property type="entry name" value="CHLI-like"/>
</dbReference>
<reference evidence="6" key="2">
    <citation type="submission" date="2011-03" db="EMBL/GenBank/DDBJ databases">
        <title>The complete genome of Hippea maritima DSM 10411.</title>
        <authorList>
            <consortium name="US DOE Joint Genome Institute (JGI-PGF)"/>
            <person name="Lucas S."/>
            <person name="Copeland A."/>
            <person name="Lapidus A."/>
            <person name="Bruce D."/>
            <person name="Goodwin L."/>
            <person name="Pitluck S."/>
            <person name="Peters L."/>
            <person name="Kyrpides N."/>
            <person name="Mavromatis K."/>
            <person name="Pagani I."/>
            <person name="Ivanova N."/>
            <person name="Mikhailova N."/>
            <person name="Lu M."/>
            <person name="Detter J.C."/>
            <person name="Tapia R."/>
            <person name="Han C."/>
            <person name="Land M."/>
            <person name="Hauser L."/>
            <person name="Markowitz V."/>
            <person name="Cheng J.-F."/>
            <person name="Hugenholtz P."/>
            <person name="Woyke T."/>
            <person name="Wu D."/>
            <person name="Spring S."/>
            <person name="Schroeder M."/>
            <person name="Brambilla E."/>
            <person name="Klenk H.-P."/>
            <person name="Eisen J.A."/>
        </authorList>
    </citation>
    <scope>NUCLEOTIDE SEQUENCE [LARGE SCALE GENOMIC DNA]</scope>
    <source>
        <strain evidence="6">ATCC 700847 / DSM 10411 / MH2</strain>
    </source>
</reference>
<dbReference type="OrthoDB" id="9813147at2"/>
<dbReference type="NCBIfam" id="TIGR00368">
    <property type="entry name" value="YifB family Mg chelatase-like AAA ATPase"/>
    <property type="match status" value="1"/>
</dbReference>
<dbReference type="PANTHER" id="PTHR32039:SF7">
    <property type="entry name" value="COMPETENCE PROTEIN COMM"/>
    <property type="match status" value="1"/>
</dbReference>
<dbReference type="InterPro" id="IPR025158">
    <property type="entry name" value="Mg_chelat-rel_C"/>
</dbReference>
<dbReference type="InterPro" id="IPR020568">
    <property type="entry name" value="Ribosomal_Su5_D2-typ_SF"/>
</dbReference>
<organism evidence="5 6">
    <name type="scientific">Hippea maritima (strain ATCC 700847 / DSM 10411 / MH2)</name>
    <dbReference type="NCBI Taxonomy" id="760142"/>
    <lineage>
        <taxon>Bacteria</taxon>
        <taxon>Pseudomonadati</taxon>
        <taxon>Campylobacterota</taxon>
        <taxon>Desulfurellia</taxon>
        <taxon>Desulfurellales</taxon>
        <taxon>Hippeaceae</taxon>
        <taxon>Hippea</taxon>
    </lineage>
</organism>
<evidence type="ECO:0000313" key="5">
    <source>
        <dbReference type="EMBL" id="AEA33986.1"/>
    </source>
</evidence>
<gene>
    <name evidence="5" type="ordered locus">Hipma_1020</name>
</gene>
<dbReference type="KEGG" id="hmr:Hipma_1020"/>
<sequence>MFVKLNSALVVGIEARPVTIEIDATRGLPSLNIIGLAQGAAKESKDRAIHALSNSGIKLPPKKITISLAPADLKKEGSGFDLPIAVGLSIISLDLKLNLDGYLFASELSLDGKLRGINGIFPIGVFAKEKGLKLIVSKDNAKEAALTGACVFGFDHLLEVLSFLKGEIERDAEKTDIDFASNYDDMPDFSSVKGQLKVKRAVIIAVAGFHNILLVGPPGVGKSMIAKRIPSIMPKMNEKEVLETTKIYSVCGLLDKDKPLMFHRPFRAPHTGASDVSLIGGGAKALPGEITLAHNGVLFLDEFAEFKRNVIESLRQPLEDGKITVSRATAKVTYPARFLLVAAMNPCPCGYYGSKKRTCSCTIAQINKYRAKLSGPILDRIDLQVNVPEIDYEKLAFKDKDMDSASMREIVESVVDIQRKRFKDEPIDYNAQMEQMHIERFCSLDDESYRILNLASERFGFSARSYSKILKIARTIADIEQESKIRPSHIKEAISYRILDWDV</sequence>
<dbReference type="FunCoup" id="F2LW52">
    <property type="interactions" value="288"/>
</dbReference>
<dbReference type="Pfam" id="PF13335">
    <property type="entry name" value="Mg_chelatase_C"/>
    <property type="match status" value="1"/>
</dbReference>
<dbReference type="Gene3D" id="3.40.50.300">
    <property type="entry name" value="P-loop containing nucleotide triphosphate hydrolases"/>
    <property type="match status" value="1"/>
</dbReference>